<dbReference type="GO" id="GO:0009360">
    <property type="term" value="C:DNA polymerase III complex"/>
    <property type="evidence" value="ECO:0007669"/>
    <property type="project" value="TreeGrafter"/>
</dbReference>
<keyword evidence="3" id="KW-0548">Nucleotidyltransferase</keyword>
<dbReference type="KEGG" id="avu:BK816_06175"/>
<feature type="domain" description="DNA polymerase III delta subunit-like C-terminal" evidence="8">
    <location>
        <begin position="208"/>
        <end position="322"/>
    </location>
</feature>
<sequence length="332" mass="36154">MAGAQKSPNSVSWARVKPAPIVLISTKEPLFADRAWFRLKAMLQREYPELEVTDFEASSYQAGYLQTVTSPSLFNEPRLVKVSGAGTGSEKFYLDLADYLKDPTEQTWLVLDITSGLRGKKVFAEIRKLGYPDVDDKELNQPWQKVKMVQEDMRRAKRPISEEAAGALVDACGSDLRELAAAIKQLLADTEGEITPQIVKRYYSGKVESTAFNVADAVAAGQMGHALALLRSALACGTEPVLIVAAIATKLRQIARAQHYGTSPKAARDIGISPAALRYVEKNIPLWDDRSLAGAIAATAKADAAVKGASRDPIHAVEKLIIYACRVRAGRI</sequence>
<dbReference type="EC" id="2.7.7.7" evidence="1"/>
<comment type="similarity">
    <text evidence="6">Belongs to the DNA polymerase HolA subunit family.</text>
</comment>
<dbReference type="GO" id="GO:0003887">
    <property type="term" value="F:DNA-directed DNA polymerase activity"/>
    <property type="evidence" value="ECO:0007669"/>
    <property type="project" value="UniProtKB-KW"/>
</dbReference>
<keyword evidence="2" id="KW-0808">Transferase</keyword>
<evidence type="ECO:0000313" key="10">
    <source>
        <dbReference type="Proteomes" id="UP000176288"/>
    </source>
</evidence>
<name>A0A1D9ML12_9ACTO</name>
<dbReference type="EMBL" id="CP017812">
    <property type="protein sequence ID" value="AOZ72928.1"/>
    <property type="molecule type" value="Genomic_DNA"/>
</dbReference>
<dbReference type="Pfam" id="PF21694">
    <property type="entry name" value="DNA_pol3_delta_C"/>
    <property type="match status" value="1"/>
</dbReference>
<dbReference type="Gene3D" id="3.40.50.300">
    <property type="entry name" value="P-loop containing nucleotide triphosphate hydrolases"/>
    <property type="match status" value="1"/>
</dbReference>
<keyword evidence="10" id="KW-1185">Reference proteome</keyword>
<dbReference type="RefSeq" id="WP_071164393.1">
    <property type="nucleotide sequence ID" value="NZ_CP017812.1"/>
</dbReference>
<dbReference type="Proteomes" id="UP000176288">
    <property type="component" value="Chromosome"/>
</dbReference>
<dbReference type="InterPro" id="IPR027417">
    <property type="entry name" value="P-loop_NTPase"/>
</dbReference>
<keyword evidence="4" id="KW-0235">DNA replication</keyword>
<evidence type="ECO:0000256" key="4">
    <source>
        <dbReference type="ARBA" id="ARBA00022705"/>
    </source>
</evidence>
<evidence type="ECO:0000256" key="6">
    <source>
        <dbReference type="ARBA" id="ARBA00034754"/>
    </source>
</evidence>
<protein>
    <recommendedName>
        <fullName evidence="1">DNA-directed DNA polymerase</fullName>
        <ecNumber evidence="1">2.7.7.7</ecNumber>
    </recommendedName>
</protein>
<dbReference type="SUPFAM" id="SSF48019">
    <property type="entry name" value="post-AAA+ oligomerization domain-like"/>
    <property type="match status" value="1"/>
</dbReference>
<organism evidence="9 10">
    <name type="scientific">Boudabousia tangfeifanii</name>
    <dbReference type="NCBI Taxonomy" id="1912795"/>
    <lineage>
        <taxon>Bacteria</taxon>
        <taxon>Bacillati</taxon>
        <taxon>Actinomycetota</taxon>
        <taxon>Actinomycetes</taxon>
        <taxon>Actinomycetales</taxon>
        <taxon>Actinomycetaceae</taxon>
        <taxon>Boudabousia</taxon>
    </lineage>
</organism>
<evidence type="ECO:0000256" key="1">
    <source>
        <dbReference type="ARBA" id="ARBA00012417"/>
    </source>
</evidence>
<dbReference type="GO" id="GO:0003677">
    <property type="term" value="F:DNA binding"/>
    <property type="evidence" value="ECO:0007669"/>
    <property type="project" value="InterPro"/>
</dbReference>
<dbReference type="OrthoDB" id="8478864at2"/>
<dbReference type="InterPro" id="IPR005790">
    <property type="entry name" value="DNA_polIII_delta"/>
</dbReference>
<dbReference type="AlphaFoldDB" id="A0A1D9ML12"/>
<dbReference type="NCBIfam" id="TIGR01128">
    <property type="entry name" value="holA"/>
    <property type="match status" value="1"/>
</dbReference>
<dbReference type="Gene3D" id="1.20.272.10">
    <property type="match status" value="1"/>
</dbReference>
<evidence type="ECO:0000259" key="8">
    <source>
        <dbReference type="Pfam" id="PF21694"/>
    </source>
</evidence>
<evidence type="ECO:0000313" key="9">
    <source>
        <dbReference type="EMBL" id="AOZ72928.1"/>
    </source>
</evidence>
<evidence type="ECO:0000256" key="7">
    <source>
        <dbReference type="ARBA" id="ARBA00049244"/>
    </source>
</evidence>
<evidence type="ECO:0000256" key="5">
    <source>
        <dbReference type="ARBA" id="ARBA00022932"/>
    </source>
</evidence>
<accession>A0A1D9ML12</accession>
<dbReference type="PANTHER" id="PTHR34388">
    <property type="entry name" value="DNA POLYMERASE III SUBUNIT DELTA"/>
    <property type="match status" value="1"/>
</dbReference>
<dbReference type="InterPro" id="IPR048466">
    <property type="entry name" value="DNA_pol3_delta-like_C"/>
</dbReference>
<keyword evidence="5" id="KW-0239">DNA-directed DNA polymerase</keyword>
<comment type="catalytic activity">
    <reaction evidence="7">
        <text>DNA(n) + a 2'-deoxyribonucleoside 5'-triphosphate = DNA(n+1) + diphosphate</text>
        <dbReference type="Rhea" id="RHEA:22508"/>
        <dbReference type="Rhea" id="RHEA-COMP:17339"/>
        <dbReference type="Rhea" id="RHEA-COMP:17340"/>
        <dbReference type="ChEBI" id="CHEBI:33019"/>
        <dbReference type="ChEBI" id="CHEBI:61560"/>
        <dbReference type="ChEBI" id="CHEBI:173112"/>
        <dbReference type="EC" id="2.7.7.7"/>
    </reaction>
</comment>
<dbReference type="GO" id="GO:0006261">
    <property type="term" value="P:DNA-templated DNA replication"/>
    <property type="evidence" value="ECO:0007669"/>
    <property type="project" value="TreeGrafter"/>
</dbReference>
<dbReference type="PANTHER" id="PTHR34388:SF1">
    <property type="entry name" value="DNA POLYMERASE III SUBUNIT DELTA"/>
    <property type="match status" value="1"/>
</dbReference>
<dbReference type="STRING" id="1912795.BK816_06175"/>
<evidence type="ECO:0000256" key="2">
    <source>
        <dbReference type="ARBA" id="ARBA00022679"/>
    </source>
</evidence>
<gene>
    <name evidence="9" type="ORF">BK816_06175</name>
</gene>
<proteinExistence type="inferred from homology"/>
<dbReference type="InterPro" id="IPR008921">
    <property type="entry name" value="DNA_pol3_clamp-load_cplx_C"/>
</dbReference>
<evidence type="ECO:0000256" key="3">
    <source>
        <dbReference type="ARBA" id="ARBA00022695"/>
    </source>
</evidence>
<reference evidence="9 10" key="1">
    <citation type="submission" date="2016-10" db="EMBL/GenBank/DDBJ databases">
        <title>Actinomyces aegypiusis sp. nov., isolated from the Aegypius monachus in Qinghai Tibet Plateau China.</title>
        <authorList>
            <person name="Wang Y."/>
        </authorList>
    </citation>
    <scope>NUCLEOTIDE SEQUENCE [LARGE SCALE GENOMIC DNA]</scope>
    <source>
        <strain evidence="9 10">VUL4_3</strain>
    </source>
</reference>